<dbReference type="OrthoDB" id="2919105at2759"/>
<evidence type="ECO:0000313" key="2">
    <source>
        <dbReference type="Proteomes" id="UP000789396"/>
    </source>
</evidence>
<organism evidence="1 2">
    <name type="scientific">Racocetra fulgida</name>
    <dbReference type="NCBI Taxonomy" id="60492"/>
    <lineage>
        <taxon>Eukaryota</taxon>
        <taxon>Fungi</taxon>
        <taxon>Fungi incertae sedis</taxon>
        <taxon>Mucoromycota</taxon>
        <taxon>Glomeromycotina</taxon>
        <taxon>Glomeromycetes</taxon>
        <taxon>Diversisporales</taxon>
        <taxon>Gigasporaceae</taxon>
        <taxon>Racocetra</taxon>
    </lineage>
</organism>
<dbReference type="AlphaFoldDB" id="A0A9N9P8T8"/>
<reference evidence="1" key="1">
    <citation type="submission" date="2021-06" db="EMBL/GenBank/DDBJ databases">
        <authorList>
            <person name="Kallberg Y."/>
            <person name="Tangrot J."/>
            <person name="Rosling A."/>
        </authorList>
    </citation>
    <scope>NUCLEOTIDE SEQUENCE</scope>
    <source>
        <strain evidence="1">IN212</strain>
    </source>
</reference>
<dbReference type="Proteomes" id="UP000789396">
    <property type="component" value="Unassembled WGS sequence"/>
</dbReference>
<dbReference type="EMBL" id="CAJVPZ010067923">
    <property type="protein sequence ID" value="CAG8797579.1"/>
    <property type="molecule type" value="Genomic_DNA"/>
</dbReference>
<feature type="non-terminal residue" evidence="1">
    <location>
        <position position="75"/>
    </location>
</feature>
<protein>
    <submittedName>
        <fullName evidence="1">7054_t:CDS:1</fullName>
    </submittedName>
</protein>
<gene>
    <name evidence="1" type="ORF">RFULGI_LOCUS17392</name>
</gene>
<proteinExistence type="predicted"/>
<comment type="caution">
    <text evidence="1">The sequence shown here is derived from an EMBL/GenBank/DDBJ whole genome shotgun (WGS) entry which is preliminary data.</text>
</comment>
<dbReference type="Gene3D" id="3.40.50.1220">
    <property type="entry name" value="TPP-binding domain"/>
    <property type="match status" value="1"/>
</dbReference>
<dbReference type="InterPro" id="IPR029035">
    <property type="entry name" value="DHS-like_NAD/FAD-binding_dom"/>
</dbReference>
<name>A0A9N9P8T8_9GLOM</name>
<evidence type="ECO:0000313" key="1">
    <source>
        <dbReference type="EMBL" id="CAG8797579.1"/>
    </source>
</evidence>
<sequence length="75" mass="8383">LKISKIAKHDKKKTDCLIIIGKSLRISGVKALIKDFASAVHDRKGYVILVNATDIATKEWNVLIDFQIEGACDDW</sequence>
<accession>A0A9N9P8T8</accession>
<dbReference type="SUPFAM" id="SSF52467">
    <property type="entry name" value="DHS-like NAD/FAD-binding domain"/>
    <property type="match status" value="1"/>
</dbReference>
<feature type="non-terminal residue" evidence="1">
    <location>
        <position position="1"/>
    </location>
</feature>
<keyword evidence="2" id="KW-1185">Reference proteome</keyword>